<feature type="compositionally biased region" description="Polar residues" evidence="1">
    <location>
        <begin position="1"/>
        <end position="11"/>
    </location>
</feature>
<comment type="caution">
    <text evidence="2">The sequence shown here is derived from an EMBL/GenBank/DDBJ whole genome shotgun (WGS) entry which is preliminary data.</text>
</comment>
<evidence type="ECO:0000256" key="1">
    <source>
        <dbReference type="SAM" id="MobiDB-lite"/>
    </source>
</evidence>
<dbReference type="AlphaFoldDB" id="A0A388KP94"/>
<gene>
    <name evidence="2" type="ORF">CBR_g10769</name>
</gene>
<keyword evidence="3" id="KW-1185">Reference proteome</keyword>
<accession>A0A388KP94</accession>
<feature type="compositionally biased region" description="Polar residues" evidence="1">
    <location>
        <begin position="319"/>
        <end position="333"/>
    </location>
</feature>
<feature type="region of interest" description="Disordered" evidence="1">
    <location>
        <begin position="354"/>
        <end position="478"/>
    </location>
</feature>
<evidence type="ECO:0000313" key="2">
    <source>
        <dbReference type="EMBL" id="GBG71828.1"/>
    </source>
</evidence>
<dbReference type="EMBL" id="BFEA01000154">
    <property type="protein sequence ID" value="GBG71828.1"/>
    <property type="molecule type" value="Genomic_DNA"/>
</dbReference>
<dbReference type="Gramene" id="GBG71828">
    <property type="protein sequence ID" value="GBG71828"/>
    <property type="gene ID" value="CBR_g10769"/>
</dbReference>
<feature type="region of interest" description="Disordered" evidence="1">
    <location>
        <begin position="1"/>
        <end position="20"/>
    </location>
</feature>
<feature type="compositionally biased region" description="Polar residues" evidence="1">
    <location>
        <begin position="466"/>
        <end position="478"/>
    </location>
</feature>
<sequence>MAPTRSHSQLGFSREDTRGDRPHLCNARSCPACLGLHQLVPTTTLNSAARTQAGMHCTCEQELFQARFAGACPHKRNIREGMGSQQQGHARESCGMRVRMKASAREVICKVVHSGSQRVSSSSPSPFLSSSSKKLVVLEDVFPLNSASVNLDCSQSNELCTIGVSMSIEVPANQHASAYSSDVSVSQLNIVHWIKLFRRIWLIHHDVENHGVARKHQYWIEDRALENFILDLADWNVAAAMTLPNEKGPTLFRNYSQLSRFDEDDDQDFAKAAAEEEAAVEKEAVAEEEAAIAEEAAVEEEAATEKEANEEQFEATDMHNPTSKKVSTRTQVANDEDEDIAEVRLFRRRRSLEKQVGTHVESVADRRESQEERSAENEFEPDDHELQDKNVADAEDVQQSQREGSTQNELDADVNEDTNIADAQHPQGEASQVNNGDEVIVEDLRSQSGSPSAEKNDILRHRRTSKGSQATTSQHKQT</sequence>
<proteinExistence type="predicted"/>
<protein>
    <submittedName>
        <fullName evidence="2">Uncharacterized protein</fullName>
    </submittedName>
</protein>
<feature type="compositionally biased region" description="Basic and acidic residues" evidence="1">
    <location>
        <begin position="362"/>
        <end position="376"/>
    </location>
</feature>
<feature type="compositionally biased region" description="Polar residues" evidence="1">
    <location>
        <begin position="397"/>
        <end position="409"/>
    </location>
</feature>
<organism evidence="2 3">
    <name type="scientific">Chara braunii</name>
    <name type="common">Braun's stonewort</name>
    <dbReference type="NCBI Taxonomy" id="69332"/>
    <lineage>
        <taxon>Eukaryota</taxon>
        <taxon>Viridiplantae</taxon>
        <taxon>Streptophyta</taxon>
        <taxon>Charophyceae</taxon>
        <taxon>Charales</taxon>
        <taxon>Characeae</taxon>
        <taxon>Chara</taxon>
    </lineage>
</organism>
<feature type="region of interest" description="Disordered" evidence="1">
    <location>
        <begin position="297"/>
        <end position="335"/>
    </location>
</feature>
<dbReference type="Proteomes" id="UP000265515">
    <property type="component" value="Unassembled WGS sequence"/>
</dbReference>
<name>A0A388KP94_CHABU</name>
<reference evidence="2 3" key="1">
    <citation type="journal article" date="2018" name="Cell">
        <title>The Chara Genome: Secondary Complexity and Implications for Plant Terrestrialization.</title>
        <authorList>
            <person name="Nishiyama T."/>
            <person name="Sakayama H."/>
            <person name="Vries J.D."/>
            <person name="Buschmann H."/>
            <person name="Saint-Marcoux D."/>
            <person name="Ullrich K.K."/>
            <person name="Haas F.B."/>
            <person name="Vanderstraeten L."/>
            <person name="Becker D."/>
            <person name="Lang D."/>
            <person name="Vosolsobe S."/>
            <person name="Rombauts S."/>
            <person name="Wilhelmsson P.K.I."/>
            <person name="Janitza P."/>
            <person name="Kern R."/>
            <person name="Heyl A."/>
            <person name="Rumpler F."/>
            <person name="Villalobos L.I.A.C."/>
            <person name="Clay J.M."/>
            <person name="Skokan R."/>
            <person name="Toyoda A."/>
            <person name="Suzuki Y."/>
            <person name="Kagoshima H."/>
            <person name="Schijlen E."/>
            <person name="Tajeshwar N."/>
            <person name="Catarino B."/>
            <person name="Hetherington A.J."/>
            <person name="Saltykova A."/>
            <person name="Bonnot C."/>
            <person name="Breuninger H."/>
            <person name="Symeonidi A."/>
            <person name="Radhakrishnan G.V."/>
            <person name="Van Nieuwerburgh F."/>
            <person name="Deforce D."/>
            <person name="Chang C."/>
            <person name="Karol K.G."/>
            <person name="Hedrich R."/>
            <person name="Ulvskov P."/>
            <person name="Glockner G."/>
            <person name="Delwiche C.F."/>
            <person name="Petrasek J."/>
            <person name="Van de Peer Y."/>
            <person name="Friml J."/>
            <person name="Beilby M."/>
            <person name="Dolan L."/>
            <person name="Kohara Y."/>
            <person name="Sugano S."/>
            <person name="Fujiyama A."/>
            <person name="Delaux P.-M."/>
            <person name="Quint M."/>
            <person name="TheiBen G."/>
            <person name="Hagemann M."/>
            <person name="Harholt J."/>
            <person name="Dunand C."/>
            <person name="Zachgo S."/>
            <person name="Langdale J."/>
            <person name="Maumus F."/>
            <person name="Straeten D.V.D."/>
            <person name="Gould S.B."/>
            <person name="Rensing S.A."/>
        </authorList>
    </citation>
    <scope>NUCLEOTIDE SEQUENCE [LARGE SCALE GENOMIC DNA]</scope>
    <source>
        <strain evidence="2 3">S276</strain>
    </source>
</reference>
<evidence type="ECO:0000313" key="3">
    <source>
        <dbReference type="Proteomes" id="UP000265515"/>
    </source>
</evidence>